<name>A0A8J3N1G0_9CHLR</name>
<gene>
    <name evidence="1" type="ORF">KSF_026060</name>
</gene>
<sequence length="71" mass="7899">MGAALVHLKGLLKQLALPADRTAQQESAQQKFKEFSHNGSVYLSSIYGNQQEETGNAWCLYNSSYSLIHIL</sequence>
<accession>A0A8J3N1G0</accession>
<reference evidence="1" key="1">
    <citation type="submission" date="2020-10" db="EMBL/GenBank/DDBJ databases">
        <title>Taxonomic study of unclassified bacteria belonging to the class Ktedonobacteria.</title>
        <authorList>
            <person name="Yabe S."/>
            <person name="Wang C.M."/>
            <person name="Zheng Y."/>
            <person name="Sakai Y."/>
            <person name="Cavaletti L."/>
            <person name="Monciardini P."/>
            <person name="Donadio S."/>
        </authorList>
    </citation>
    <scope>NUCLEOTIDE SEQUENCE</scope>
    <source>
        <strain evidence="1">ID150040</strain>
    </source>
</reference>
<organism evidence="1 2">
    <name type="scientific">Reticulibacter mediterranei</name>
    <dbReference type="NCBI Taxonomy" id="2778369"/>
    <lineage>
        <taxon>Bacteria</taxon>
        <taxon>Bacillati</taxon>
        <taxon>Chloroflexota</taxon>
        <taxon>Ktedonobacteria</taxon>
        <taxon>Ktedonobacterales</taxon>
        <taxon>Reticulibacteraceae</taxon>
        <taxon>Reticulibacter</taxon>
    </lineage>
</organism>
<dbReference type="AlphaFoldDB" id="A0A8J3N1G0"/>
<evidence type="ECO:0000313" key="1">
    <source>
        <dbReference type="EMBL" id="GHO92558.1"/>
    </source>
</evidence>
<dbReference type="Proteomes" id="UP000597444">
    <property type="component" value="Unassembled WGS sequence"/>
</dbReference>
<comment type="caution">
    <text evidence="1">The sequence shown here is derived from an EMBL/GenBank/DDBJ whole genome shotgun (WGS) entry which is preliminary data.</text>
</comment>
<protein>
    <submittedName>
        <fullName evidence="1">Uncharacterized protein</fullName>
    </submittedName>
</protein>
<keyword evidence="2" id="KW-1185">Reference proteome</keyword>
<evidence type="ECO:0000313" key="2">
    <source>
        <dbReference type="Proteomes" id="UP000597444"/>
    </source>
</evidence>
<proteinExistence type="predicted"/>
<dbReference type="EMBL" id="BNJK01000001">
    <property type="protein sequence ID" value="GHO92558.1"/>
    <property type="molecule type" value="Genomic_DNA"/>
</dbReference>